<dbReference type="AlphaFoldDB" id="A0A2M6WLQ0"/>
<name>A0A2M6WLQ0_9BACT</name>
<comment type="caution">
    <text evidence="2">The sequence shown here is derived from an EMBL/GenBank/DDBJ whole genome shotgun (WGS) entry which is preliminary data.</text>
</comment>
<dbReference type="GO" id="GO:0051536">
    <property type="term" value="F:iron-sulfur cluster binding"/>
    <property type="evidence" value="ECO:0007669"/>
    <property type="project" value="InterPro"/>
</dbReference>
<dbReference type="Pfam" id="PF01592">
    <property type="entry name" value="NifU_N"/>
    <property type="match status" value="1"/>
</dbReference>
<dbReference type="PANTHER" id="PTHR10093">
    <property type="entry name" value="IRON-SULFUR CLUSTER ASSEMBLY ENZYME NIFU HOMOLOG"/>
    <property type="match status" value="1"/>
</dbReference>
<sequence>MYTKKTLKHFNNPKNYGKIKDPDGIGKVGNIICGDVMWLYIKVKKDKITDIKFETFGCVAAIATSSEITELAKGKTLTDALRLGKDDIIGALGGLPPVKIHCSVLAIDALAEAIFDYLTKNKLPVSEDLIKRHEVIQKHKEVIEEKYHDWTEMEEEMHEGSNG</sequence>
<dbReference type="GO" id="GO:0016226">
    <property type="term" value="P:iron-sulfur cluster assembly"/>
    <property type="evidence" value="ECO:0007669"/>
    <property type="project" value="InterPro"/>
</dbReference>
<dbReference type="SUPFAM" id="SSF82649">
    <property type="entry name" value="SufE/NifU"/>
    <property type="match status" value="1"/>
</dbReference>
<feature type="domain" description="NIF system FeS cluster assembly NifU N-terminal" evidence="1">
    <location>
        <begin position="1"/>
        <end position="122"/>
    </location>
</feature>
<accession>A0A2M6WLQ0</accession>
<reference evidence="3" key="1">
    <citation type="submission" date="2017-09" db="EMBL/GenBank/DDBJ databases">
        <title>Depth-based differentiation of microbial function through sediment-hosted aquifers and enrichment of novel symbionts in the deep terrestrial subsurface.</title>
        <authorList>
            <person name="Probst A.J."/>
            <person name="Ladd B."/>
            <person name="Jarett J.K."/>
            <person name="Geller-Mcgrath D.E."/>
            <person name="Sieber C.M.K."/>
            <person name="Emerson J.B."/>
            <person name="Anantharaman K."/>
            <person name="Thomas B.C."/>
            <person name="Malmstrom R."/>
            <person name="Stieglmeier M."/>
            <person name="Klingl A."/>
            <person name="Woyke T."/>
            <person name="Ryan C.M."/>
            <person name="Banfield J.F."/>
        </authorList>
    </citation>
    <scope>NUCLEOTIDE SEQUENCE [LARGE SCALE GENOMIC DNA]</scope>
</reference>
<evidence type="ECO:0000313" key="3">
    <source>
        <dbReference type="Proteomes" id="UP000229335"/>
    </source>
</evidence>
<protein>
    <submittedName>
        <fullName evidence="2">Iron-sulfur cluster assembly scaffold protein</fullName>
    </submittedName>
</protein>
<dbReference type="InterPro" id="IPR002871">
    <property type="entry name" value="NIF_FeS_clus_asmbl_NifU_N"/>
</dbReference>
<dbReference type="Gene3D" id="3.90.1010.10">
    <property type="match status" value="1"/>
</dbReference>
<evidence type="ECO:0000259" key="1">
    <source>
        <dbReference type="Pfam" id="PF01592"/>
    </source>
</evidence>
<evidence type="ECO:0000313" key="2">
    <source>
        <dbReference type="EMBL" id="PIT93634.1"/>
    </source>
</evidence>
<gene>
    <name evidence="2" type="ORF">COU00_03345</name>
</gene>
<dbReference type="EMBL" id="PFAS01000057">
    <property type="protein sequence ID" value="PIT93634.1"/>
    <property type="molecule type" value="Genomic_DNA"/>
</dbReference>
<proteinExistence type="predicted"/>
<dbReference type="GO" id="GO:0005506">
    <property type="term" value="F:iron ion binding"/>
    <property type="evidence" value="ECO:0007669"/>
    <property type="project" value="InterPro"/>
</dbReference>
<dbReference type="Proteomes" id="UP000229335">
    <property type="component" value="Unassembled WGS sequence"/>
</dbReference>
<organism evidence="2 3">
    <name type="scientific">Candidatus Falkowbacteria bacterium CG10_big_fil_rev_8_21_14_0_10_43_11</name>
    <dbReference type="NCBI Taxonomy" id="1974568"/>
    <lineage>
        <taxon>Bacteria</taxon>
        <taxon>Candidatus Falkowiibacteriota</taxon>
    </lineage>
</organism>
<dbReference type="CDD" id="cd06664">
    <property type="entry name" value="IscU_like"/>
    <property type="match status" value="1"/>
</dbReference>